<keyword evidence="8" id="KW-0061">Asparagine biosynthesis</keyword>
<dbReference type="RefSeq" id="WP_146789017.1">
    <property type="nucleotide sequence ID" value="NZ_BAABIO010000003.1"/>
</dbReference>
<dbReference type="Gene3D" id="3.40.50.620">
    <property type="entry name" value="HUPs"/>
    <property type="match status" value="1"/>
</dbReference>
<dbReference type="PROSITE" id="PS51278">
    <property type="entry name" value="GATASE_TYPE_2"/>
    <property type="match status" value="1"/>
</dbReference>
<evidence type="ECO:0000256" key="5">
    <source>
        <dbReference type="ARBA" id="ARBA00022840"/>
    </source>
</evidence>
<feature type="binding site" evidence="9">
    <location>
        <position position="101"/>
    </location>
    <ligand>
        <name>L-glutamine</name>
        <dbReference type="ChEBI" id="CHEBI:58359"/>
    </ligand>
</feature>
<feature type="domain" description="Glutamine amidotransferase type-2" evidence="10">
    <location>
        <begin position="2"/>
        <end position="217"/>
    </location>
</feature>
<dbReference type="GO" id="GO:0004066">
    <property type="term" value="F:asparagine synthase (glutamine-hydrolyzing) activity"/>
    <property type="evidence" value="ECO:0007669"/>
    <property type="project" value="UniProtKB-EC"/>
</dbReference>
<dbReference type="Proteomes" id="UP000321204">
    <property type="component" value="Chromosome"/>
</dbReference>
<evidence type="ECO:0000256" key="1">
    <source>
        <dbReference type="ARBA" id="ARBA00005187"/>
    </source>
</evidence>
<comment type="catalytic activity">
    <reaction evidence="7">
        <text>L-aspartate + L-glutamine + ATP + H2O = L-asparagine + L-glutamate + AMP + diphosphate + H(+)</text>
        <dbReference type="Rhea" id="RHEA:12228"/>
        <dbReference type="ChEBI" id="CHEBI:15377"/>
        <dbReference type="ChEBI" id="CHEBI:15378"/>
        <dbReference type="ChEBI" id="CHEBI:29985"/>
        <dbReference type="ChEBI" id="CHEBI:29991"/>
        <dbReference type="ChEBI" id="CHEBI:30616"/>
        <dbReference type="ChEBI" id="CHEBI:33019"/>
        <dbReference type="ChEBI" id="CHEBI:58048"/>
        <dbReference type="ChEBI" id="CHEBI:58359"/>
        <dbReference type="ChEBI" id="CHEBI:456215"/>
        <dbReference type="EC" id="6.3.5.4"/>
    </reaction>
</comment>
<feature type="active site" description="For GATase activity" evidence="8">
    <location>
        <position position="2"/>
    </location>
</feature>
<keyword evidence="5 9" id="KW-0067">ATP-binding</keyword>
<comment type="similarity">
    <text evidence="2">Belongs to the asparagine synthetase family.</text>
</comment>
<dbReference type="Gene3D" id="3.60.20.10">
    <property type="entry name" value="Glutamine Phosphoribosylpyrophosphate, subunit 1, domain 1"/>
    <property type="match status" value="1"/>
</dbReference>
<comment type="pathway">
    <text evidence="1">Amino-acid biosynthesis; L-asparagine biosynthesis; L-asparagine from L-aspartate (L-Gln route): step 1/1.</text>
</comment>
<evidence type="ECO:0000256" key="9">
    <source>
        <dbReference type="PIRSR" id="PIRSR001589-2"/>
    </source>
</evidence>
<dbReference type="CDD" id="cd00712">
    <property type="entry name" value="AsnB"/>
    <property type="match status" value="1"/>
</dbReference>
<dbReference type="EMBL" id="CP042433">
    <property type="protein sequence ID" value="QEC57089.1"/>
    <property type="molecule type" value="Genomic_DNA"/>
</dbReference>
<dbReference type="PANTHER" id="PTHR43284:SF1">
    <property type="entry name" value="ASPARAGINE SYNTHETASE"/>
    <property type="match status" value="1"/>
</dbReference>
<evidence type="ECO:0000313" key="11">
    <source>
        <dbReference type="EMBL" id="QEC57089.1"/>
    </source>
</evidence>
<evidence type="ECO:0000256" key="4">
    <source>
        <dbReference type="ARBA" id="ARBA00022741"/>
    </source>
</evidence>
<organism evidence="11 12">
    <name type="scientific">Flavisolibacter ginsenosidimutans</name>
    <dbReference type="NCBI Taxonomy" id="661481"/>
    <lineage>
        <taxon>Bacteria</taxon>
        <taxon>Pseudomonadati</taxon>
        <taxon>Bacteroidota</taxon>
        <taxon>Chitinophagia</taxon>
        <taxon>Chitinophagales</taxon>
        <taxon>Chitinophagaceae</taxon>
        <taxon>Flavisolibacter</taxon>
    </lineage>
</organism>
<keyword evidence="12" id="KW-1185">Reference proteome</keyword>
<evidence type="ECO:0000256" key="2">
    <source>
        <dbReference type="ARBA" id="ARBA00005752"/>
    </source>
</evidence>
<keyword evidence="8" id="KW-0028">Amino-acid biosynthesis</keyword>
<evidence type="ECO:0000256" key="8">
    <source>
        <dbReference type="PIRSR" id="PIRSR001589-1"/>
    </source>
</evidence>
<protein>
    <recommendedName>
        <fullName evidence="3">asparagine synthase (glutamine-hydrolyzing)</fullName>
        <ecNumber evidence="3">6.3.5.4</ecNumber>
    </recommendedName>
</protein>
<keyword evidence="11" id="KW-0436">Ligase</keyword>
<dbReference type="KEGG" id="fgg:FSB75_14655"/>
<dbReference type="InterPro" id="IPR029055">
    <property type="entry name" value="Ntn_hydrolases_N"/>
</dbReference>
<dbReference type="InterPro" id="IPR051786">
    <property type="entry name" value="ASN_synthetase/amidase"/>
</dbReference>
<dbReference type="PIRSF" id="PIRSF001589">
    <property type="entry name" value="Asn_synthetase_glu-h"/>
    <property type="match status" value="1"/>
</dbReference>
<proteinExistence type="inferred from homology"/>
<evidence type="ECO:0000313" key="12">
    <source>
        <dbReference type="Proteomes" id="UP000321204"/>
    </source>
</evidence>
<keyword evidence="6 8" id="KW-0315">Glutamine amidotransferase</keyword>
<accession>A0A5B8ULP3</accession>
<dbReference type="InterPro" id="IPR033738">
    <property type="entry name" value="AsnB_N"/>
</dbReference>
<dbReference type="Pfam" id="PF13537">
    <property type="entry name" value="GATase_7"/>
    <property type="match status" value="1"/>
</dbReference>
<name>A0A5B8ULP3_9BACT</name>
<dbReference type="InterPro" id="IPR014729">
    <property type="entry name" value="Rossmann-like_a/b/a_fold"/>
</dbReference>
<evidence type="ECO:0000256" key="3">
    <source>
        <dbReference type="ARBA" id="ARBA00012737"/>
    </source>
</evidence>
<evidence type="ECO:0000259" key="10">
    <source>
        <dbReference type="PROSITE" id="PS51278"/>
    </source>
</evidence>
<dbReference type="EC" id="6.3.5.4" evidence="3"/>
<evidence type="ECO:0000256" key="7">
    <source>
        <dbReference type="ARBA" id="ARBA00048741"/>
    </source>
</evidence>
<dbReference type="OrthoDB" id="9763290at2"/>
<evidence type="ECO:0000256" key="6">
    <source>
        <dbReference type="ARBA" id="ARBA00022962"/>
    </source>
</evidence>
<dbReference type="SUPFAM" id="SSF56235">
    <property type="entry name" value="N-terminal nucleophile aminohydrolases (Ntn hydrolases)"/>
    <property type="match status" value="1"/>
</dbReference>
<dbReference type="InterPro" id="IPR017932">
    <property type="entry name" value="GATase_2_dom"/>
</dbReference>
<sequence length="614" mass="70432">MCGIAGIVAKQVAQDAQQQVRKATAVLAHRGPEEENFWTNNDQTVFFGHRRLCILDLSKAASQPMGYAGRYTLVYNGEIYNYRELRKELEAEGCSFHSQSDTEVVLVAYAAWGSSCLQRFDGAFAFAIWDEKEQILFAARDRFGEKPFFFFYDNEQFVFASEPKALWAMGVEKEVNKSLLYNFLTLGYTSNPSDATETFYNNINKLPAAHSLTCSLQKNALHTHCYWQVYVDVNKTVSEEDATEQFKQLFADSIRKRLRSDVAIGTSLSGGLDSSSIVAFCANETAEQYTHKCFTASFSGFEKDETNYASLVAKQFGLQHFTTTITADEVPLLMDMVASQQDEPFSSASVLAQYKVFKAAKQHGVTVLLDGQGADEILGGYRKYYKWWWQELYRTNRKLYAQEWKAARELNVDENFGIKNKLAALLPDFAASLLYTQKSKNAFRNPDLNRDFAFSNKQNFYYTTPPHPNLNGALHYNTFVNGLEELLRFADRNSMAHSVEVRLPFLQHQLVEFLFTLPPQFKIHRGWTKWLLRKAVENKLPQEIVWRKDKVGYEPPQKAWMQNAAVQERIMQARKKLVNEGVLNETVLIKNISAKDAHEEESFDWRYWSAAQLF</sequence>
<dbReference type="InterPro" id="IPR001962">
    <property type="entry name" value="Asn_synthase"/>
</dbReference>
<keyword evidence="4 9" id="KW-0547">Nucleotide-binding</keyword>
<dbReference type="InterPro" id="IPR006426">
    <property type="entry name" value="Asn_synth_AEB"/>
</dbReference>
<dbReference type="SUPFAM" id="SSF52402">
    <property type="entry name" value="Adenine nucleotide alpha hydrolases-like"/>
    <property type="match status" value="1"/>
</dbReference>
<dbReference type="NCBIfam" id="TIGR01536">
    <property type="entry name" value="asn_synth_AEB"/>
    <property type="match status" value="1"/>
</dbReference>
<dbReference type="GO" id="GO:0006529">
    <property type="term" value="P:asparagine biosynthetic process"/>
    <property type="evidence" value="ECO:0007669"/>
    <property type="project" value="UniProtKB-KW"/>
</dbReference>
<dbReference type="Pfam" id="PF00733">
    <property type="entry name" value="Asn_synthase"/>
    <property type="match status" value="1"/>
</dbReference>
<reference evidence="11 12" key="1">
    <citation type="journal article" date="2015" name="Int. J. Syst. Evol. Microbiol.">
        <title>Flavisolibacter ginsenosidimutans sp. nov., with ginsenoside-converting activity isolated from soil used for cultivating ginseng.</title>
        <authorList>
            <person name="Zhao Y."/>
            <person name="Liu Q."/>
            <person name="Kang M.S."/>
            <person name="Jin F."/>
            <person name="Yu H."/>
            <person name="Im W.T."/>
        </authorList>
    </citation>
    <scope>NUCLEOTIDE SEQUENCE [LARGE SCALE GENOMIC DNA]</scope>
    <source>
        <strain evidence="11 12">Gsoil 636</strain>
    </source>
</reference>
<dbReference type="AlphaFoldDB" id="A0A5B8ULP3"/>
<dbReference type="CDD" id="cd01991">
    <property type="entry name" value="Asn_synthase_B_C"/>
    <property type="match status" value="1"/>
</dbReference>
<dbReference type="GO" id="GO:0005524">
    <property type="term" value="F:ATP binding"/>
    <property type="evidence" value="ECO:0007669"/>
    <property type="project" value="UniProtKB-KW"/>
</dbReference>
<dbReference type="PANTHER" id="PTHR43284">
    <property type="entry name" value="ASPARAGINE SYNTHETASE (GLUTAMINE-HYDROLYZING)"/>
    <property type="match status" value="1"/>
</dbReference>
<gene>
    <name evidence="11" type="primary">asnB</name>
    <name evidence="11" type="ORF">FSB75_14655</name>
</gene>